<feature type="transmembrane region" description="Helical" evidence="1">
    <location>
        <begin position="101"/>
        <end position="120"/>
    </location>
</feature>
<dbReference type="InterPro" id="IPR010699">
    <property type="entry name" value="DUF1275"/>
</dbReference>
<organism evidence="2 3">
    <name type="scientific">Streptomyces liangshanensis</name>
    <dbReference type="NCBI Taxonomy" id="2717324"/>
    <lineage>
        <taxon>Bacteria</taxon>
        <taxon>Bacillati</taxon>
        <taxon>Actinomycetota</taxon>
        <taxon>Actinomycetes</taxon>
        <taxon>Kitasatosporales</taxon>
        <taxon>Streptomycetaceae</taxon>
        <taxon>Streptomyces</taxon>
    </lineage>
</organism>
<name>A0A6G9H7H6_9ACTN</name>
<dbReference type="AlphaFoldDB" id="A0A6G9H7H6"/>
<accession>A0A6G9H7H6</accession>
<reference evidence="2 3" key="1">
    <citation type="submission" date="2020-03" db="EMBL/GenBank/DDBJ databases">
        <title>A novel species.</title>
        <authorList>
            <person name="Gao J."/>
        </authorList>
    </citation>
    <scope>NUCLEOTIDE SEQUENCE [LARGE SCALE GENOMIC DNA]</scope>
    <source>
        <strain evidence="2 3">QMT-12</strain>
    </source>
</reference>
<keyword evidence="1" id="KW-0812">Transmembrane</keyword>
<dbReference type="RefSeq" id="WP_167035652.1">
    <property type="nucleotide sequence ID" value="NZ_CP050177.1"/>
</dbReference>
<keyword evidence="3" id="KW-1185">Reference proteome</keyword>
<dbReference type="PANTHER" id="PTHR37314:SF4">
    <property type="entry name" value="UPF0700 TRANSMEMBRANE PROTEIN YOAK"/>
    <property type="match status" value="1"/>
</dbReference>
<evidence type="ECO:0000313" key="2">
    <source>
        <dbReference type="EMBL" id="QIQ06493.1"/>
    </source>
</evidence>
<feature type="transmembrane region" description="Helical" evidence="1">
    <location>
        <begin position="65"/>
        <end position="89"/>
    </location>
</feature>
<gene>
    <name evidence="2" type="ORF">HA039_33010</name>
</gene>
<dbReference type="KEGG" id="slia:HA039_33010"/>
<keyword evidence="1" id="KW-0472">Membrane</keyword>
<sequence length="247" mass="24526">MTTQARTGPLAPRRGGTAPSATVVTLTLVTGAVDTLSFMALGDVFTSVMTANLALLGLSVGSDDLTLTGHVAVALAGYTCGVLLGSRLSAPGKPAQAPQRAALAVETLLFCGFLAGWIAVDGRPAGGAEMGLLATAAVAMGCQSGMVRVVGTPTMSTTYLTGTLTGILAELATKGRLQRANVVLIAVLPVGAVLSAILVTWARVYAPVLPAGLLLGATLLSFVPPGESLPEAHSPAGPAAGSGKVDP</sequence>
<feature type="transmembrane region" description="Helical" evidence="1">
    <location>
        <begin position="21"/>
        <end position="45"/>
    </location>
</feature>
<protein>
    <submittedName>
        <fullName evidence="2">DUF1275 domain-containing protein</fullName>
    </submittedName>
</protein>
<dbReference type="EMBL" id="CP050177">
    <property type="protein sequence ID" value="QIQ06493.1"/>
    <property type="molecule type" value="Genomic_DNA"/>
</dbReference>
<proteinExistence type="predicted"/>
<feature type="transmembrane region" description="Helical" evidence="1">
    <location>
        <begin position="180"/>
        <end position="198"/>
    </location>
</feature>
<dbReference type="PANTHER" id="PTHR37314">
    <property type="entry name" value="SLR0142 PROTEIN"/>
    <property type="match status" value="1"/>
</dbReference>
<dbReference type="Pfam" id="PF06912">
    <property type="entry name" value="DUF1275"/>
    <property type="match status" value="1"/>
</dbReference>
<dbReference type="Proteomes" id="UP000501179">
    <property type="component" value="Chromosome"/>
</dbReference>
<feature type="transmembrane region" description="Helical" evidence="1">
    <location>
        <begin position="132"/>
        <end position="151"/>
    </location>
</feature>
<evidence type="ECO:0000256" key="1">
    <source>
        <dbReference type="SAM" id="Phobius"/>
    </source>
</evidence>
<keyword evidence="1" id="KW-1133">Transmembrane helix</keyword>
<evidence type="ECO:0000313" key="3">
    <source>
        <dbReference type="Proteomes" id="UP000501179"/>
    </source>
</evidence>